<keyword evidence="2" id="KW-1185">Reference proteome</keyword>
<gene>
    <name evidence="1" type="ORF">POCTA_138.1.T0140384</name>
</gene>
<evidence type="ECO:0000313" key="1">
    <source>
        <dbReference type="EMBL" id="CAD8143202.1"/>
    </source>
</evidence>
<sequence length="366" mass="43872">MQLDQETFNILFKEIFDLDSLPNKDREELTQQYQYYDNTMRKFLNALTINNQIMIMKLSYCIDLLPNLQRFIKQWWLKKSIFRSKASTFQPTIYNSLSNMYDSKQGIFISIIQSIFSECKLQIEIAHRKLTNDDIEKRIHSQDQGSQNNQYLQQSSQGSITQLLLQKKSPYPEWQINNMKNKNLSQYYKNLFKLYDLLLIDKQITIHITRMQEDQILYFQSKEQNLEKLYQQLIQQNTHIKKSFNWAATIDTNEFEKHNQQLQIKENLTIQNIQATTVNIIKTDQFDCQKTGISFLSSNEKYKVRSYSQNSKVKDLYSYSDKIKHFCPNYQESIKFRIPQSHLVNQLNIKYQNNLLQLICQQEKEF</sequence>
<dbReference type="AlphaFoldDB" id="A0A8S1SXS4"/>
<comment type="caution">
    <text evidence="1">The sequence shown here is derived from an EMBL/GenBank/DDBJ whole genome shotgun (WGS) entry which is preliminary data.</text>
</comment>
<dbReference type="EMBL" id="CAJJDP010000014">
    <property type="protein sequence ID" value="CAD8143202.1"/>
    <property type="molecule type" value="Genomic_DNA"/>
</dbReference>
<reference evidence="1" key="1">
    <citation type="submission" date="2021-01" db="EMBL/GenBank/DDBJ databases">
        <authorList>
            <consortium name="Genoscope - CEA"/>
            <person name="William W."/>
        </authorList>
    </citation>
    <scope>NUCLEOTIDE SEQUENCE</scope>
</reference>
<dbReference type="OMA" id="MQEDQIL"/>
<proteinExistence type="predicted"/>
<organism evidence="1 2">
    <name type="scientific">Paramecium octaurelia</name>
    <dbReference type="NCBI Taxonomy" id="43137"/>
    <lineage>
        <taxon>Eukaryota</taxon>
        <taxon>Sar</taxon>
        <taxon>Alveolata</taxon>
        <taxon>Ciliophora</taxon>
        <taxon>Intramacronucleata</taxon>
        <taxon>Oligohymenophorea</taxon>
        <taxon>Peniculida</taxon>
        <taxon>Parameciidae</taxon>
        <taxon>Paramecium</taxon>
    </lineage>
</organism>
<protein>
    <submittedName>
        <fullName evidence="1">Uncharacterized protein</fullName>
    </submittedName>
</protein>
<dbReference type="Proteomes" id="UP000683925">
    <property type="component" value="Unassembled WGS sequence"/>
</dbReference>
<name>A0A8S1SXS4_PAROT</name>
<accession>A0A8S1SXS4</accession>
<evidence type="ECO:0000313" key="2">
    <source>
        <dbReference type="Proteomes" id="UP000683925"/>
    </source>
</evidence>